<sequence length="128" mass="14726">MPEPRDVVRARLPPTGADGATTTRTARAERHLPMDWCTRQLEEWTPSRPRGARRWRRARVVSRRLRRARANLRVPQREHPQVLLRRLRRVRPSPNGAMTAKLSRVPTEIGPTAATWKPRHSGARGPNV</sequence>
<dbReference type="EMBL" id="MK174290">
    <property type="protein sequence ID" value="QBZ81304.1"/>
    <property type="molecule type" value="Genomic_DNA"/>
</dbReference>
<protein>
    <submittedName>
        <fullName evidence="2">Uncharacterized protein</fullName>
    </submittedName>
</protein>
<organism evidence="2 3">
    <name type="scientific">Pandoravirus celtis</name>
    <dbReference type="NCBI Taxonomy" id="2568002"/>
    <lineage>
        <taxon>Viruses</taxon>
        <taxon>Pandoravirus</taxon>
    </lineage>
</organism>
<reference evidence="2" key="1">
    <citation type="journal article" date="2019" name="Front. Microbiol.">
        <title>Pandoravirus Celtis Illustrates the Microevolution Processes at Work in the Giant Pandoraviridae Genomes.</title>
        <authorList>
            <person name="Legendre M."/>
            <person name="Alempic J.M."/>
            <person name="Philippe N."/>
            <person name="Lartigue A."/>
            <person name="Jeudy S."/>
            <person name="Poirot O."/>
            <person name="Ta N.T."/>
            <person name="Nin S."/>
            <person name="Coute Y."/>
            <person name="Abergel C."/>
            <person name="Claverie J.M."/>
        </authorList>
    </citation>
    <scope>NUCLEOTIDE SEQUENCE</scope>
</reference>
<feature type="region of interest" description="Disordered" evidence="1">
    <location>
        <begin position="1"/>
        <end position="25"/>
    </location>
</feature>
<feature type="region of interest" description="Disordered" evidence="1">
    <location>
        <begin position="88"/>
        <end position="128"/>
    </location>
</feature>
<evidence type="ECO:0000313" key="3">
    <source>
        <dbReference type="Proteomes" id="UP001237152"/>
    </source>
</evidence>
<evidence type="ECO:0000256" key="1">
    <source>
        <dbReference type="SAM" id="MobiDB-lite"/>
    </source>
</evidence>
<proteinExistence type="predicted"/>
<evidence type="ECO:0000313" key="2">
    <source>
        <dbReference type="EMBL" id="QBZ81304.1"/>
    </source>
</evidence>
<name>A0A4D6EHX5_9VIRU</name>
<accession>A0A4D6EHX5</accession>
<dbReference type="Proteomes" id="UP001237152">
    <property type="component" value="Segment"/>
</dbReference>
<feature type="compositionally biased region" description="Low complexity" evidence="1">
    <location>
        <begin position="15"/>
        <end position="25"/>
    </location>
</feature>
<gene>
    <name evidence="2" type="ORF">pclt_cds_717</name>
</gene>